<dbReference type="InterPro" id="IPR043519">
    <property type="entry name" value="NT_sf"/>
</dbReference>
<reference evidence="2" key="1">
    <citation type="submission" date="2018-05" db="EMBL/GenBank/DDBJ databases">
        <authorList>
            <consortium name="NARMS: The National Antimicrobial Resistance Monitoring System"/>
        </authorList>
    </citation>
    <scope>NUCLEOTIDE SEQUENCE</scope>
    <source>
        <strain evidence="2">FSIS1607015</strain>
    </source>
</reference>
<evidence type="ECO:0000313" key="2">
    <source>
        <dbReference type="EMBL" id="EAJ7780009.1"/>
    </source>
</evidence>
<comment type="caution">
    <text evidence="2">The sequence shown here is derived from an EMBL/GenBank/DDBJ whole genome shotgun (WGS) entry which is preliminary data.</text>
</comment>
<accession>A0A5T0ECW1</accession>
<gene>
    <name evidence="2" type="ORF">BB944_08555</name>
</gene>
<sequence length="328" mass="39174">MNISSNKLKNIGKKIKKNEELTNEEQDLFSYWLNLHFDIMKKMHRHVVDKLKKLGIKNYIIAKRTKRLESISFKLKRYPNFALDRIQDIAGMRIICDNLKDVNSIKNELKKHYQKNISVFKYSNMDDYINEPKNDGYRSYHLIFIDIKTKCKVEIQIRTKLQHSWATAVEIIDMDPYCKIKQGTGKSVYKDFFKLSSALFSRIEGTKIVEPYQNYNIEKIYYFLKILDMRSNILEKLKNSNINENITQDHKDKFYFVVYLDRNKRTNVASYSKDDLNKARKDYNNLEKNKDINVVLISLDSQKKIRKAYPNYYLDGNLFIDNIKKYNN</sequence>
<organism evidence="2">
    <name type="scientific">Campylobacter coli</name>
    <dbReference type="NCBI Taxonomy" id="195"/>
    <lineage>
        <taxon>Bacteria</taxon>
        <taxon>Pseudomonadati</taxon>
        <taxon>Campylobacterota</taxon>
        <taxon>Epsilonproteobacteria</taxon>
        <taxon>Campylobacterales</taxon>
        <taxon>Campylobacteraceae</taxon>
        <taxon>Campylobacter</taxon>
    </lineage>
</organism>
<dbReference type="Gene3D" id="3.30.460.10">
    <property type="entry name" value="Beta Polymerase, domain 2"/>
    <property type="match status" value="1"/>
</dbReference>
<name>A0A5T0ECW1_CAMCO</name>
<dbReference type="SUPFAM" id="SSF81301">
    <property type="entry name" value="Nucleotidyltransferase"/>
    <property type="match status" value="1"/>
</dbReference>
<dbReference type="PANTHER" id="PTHR47837">
    <property type="entry name" value="GTP PYROPHOSPHOKINASE YJBM"/>
    <property type="match status" value="1"/>
</dbReference>
<dbReference type="CDD" id="cd05399">
    <property type="entry name" value="NT_Rel-Spo_like"/>
    <property type="match status" value="1"/>
</dbReference>
<dbReference type="SMART" id="SM00954">
    <property type="entry name" value="RelA_SpoT"/>
    <property type="match status" value="1"/>
</dbReference>
<dbReference type="Pfam" id="PF04607">
    <property type="entry name" value="RelA_SpoT"/>
    <property type="match status" value="1"/>
</dbReference>
<protein>
    <submittedName>
        <fullName evidence="2">(P)ppGpp synthetase</fullName>
    </submittedName>
</protein>
<evidence type="ECO:0000259" key="1">
    <source>
        <dbReference type="SMART" id="SM00954"/>
    </source>
</evidence>
<dbReference type="PANTHER" id="PTHR47837:SF1">
    <property type="entry name" value="GTP PYROPHOSPHOKINASE YJBM"/>
    <property type="match status" value="1"/>
</dbReference>
<dbReference type="InterPro" id="IPR007685">
    <property type="entry name" value="RelA_SpoT"/>
</dbReference>
<feature type="domain" description="RelA/SpoT" evidence="1">
    <location>
        <begin position="63"/>
        <end position="180"/>
    </location>
</feature>
<feature type="non-terminal residue" evidence="2">
    <location>
        <position position="328"/>
    </location>
</feature>
<dbReference type="EMBL" id="AACAQG010000041">
    <property type="protein sequence ID" value="EAJ7780009.1"/>
    <property type="molecule type" value="Genomic_DNA"/>
</dbReference>
<dbReference type="InterPro" id="IPR052366">
    <property type="entry name" value="GTP_Pyrophosphokinase"/>
</dbReference>
<dbReference type="GO" id="GO:0015969">
    <property type="term" value="P:guanosine tetraphosphate metabolic process"/>
    <property type="evidence" value="ECO:0007669"/>
    <property type="project" value="InterPro"/>
</dbReference>
<proteinExistence type="predicted"/>
<dbReference type="AlphaFoldDB" id="A0A5T0ECW1"/>